<organism evidence="2 3">
    <name type="scientific">Tritrichomonas musculus</name>
    <dbReference type="NCBI Taxonomy" id="1915356"/>
    <lineage>
        <taxon>Eukaryota</taxon>
        <taxon>Metamonada</taxon>
        <taxon>Parabasalia</taxon>
        <taxon>Tritrichomonadida</taxon>
        <taxon>Tritrichomonadidae</taxon>
        <taxon>Tritrichomonas</taxon>
    </lineage>
</organism>
<dbReference type="Proteomes" id="UP001470230">
    <property type="component" value="Unassembled WGS sequence"/>
</dbReference>
<dbReference type="EMBL" id="JAPFFF010000079">
    <property type="protein sequence ID" value="KAK8835549.1"/>
    <property type="molecule type" value="Genomic_DNA"/>
</dbReference>
<evidence type="ECO:0000313" key="3">
    <source>
        <dbReference type="Proteomes" id="UP001470230"/>
    </source>
</evidence>
<accession>A0ABR2GNQ0</accession>
<reference evidence="2 3" key="1">
    <citation type="submission" date="2024-04" db="EMBL/GenBank/DDBJ databases">
        <title>Tritrichomonas musculus Genome.</title>
        <authorList>
            <person name="Alves-Ferreira E."/>
            <person name="Grigg M."/>
            <person name="Lorenzi H."/>
            <person name="Galac M."/>
        </authorList>
    </citation>
    <scope>NUCLEOTIDE SEQUENCE [LARGE SCALE GENOMIC DNA]</scope>
    <source>
        <strain evidence="2 3">EAF2021</strain>
    </source>
</reference>
<name>A0ABR2GNQ0_9EUKA</name>
<gene>
    <name evidence="2" type="ORF">M9Y10_042435</name>
</gene>
<keyword evidence="1" id="KW-0175">Coiled coil</keyword>
<evidence type="ECO:0000256" key="1">
    <source>
        <dbReference type="SAM" id="Coils"/>
    </source>
</evidence>
<protein>
    <submittedName>
        <fullName evidence="2">Uncharacterized protein</fullName>
    </submittedName>
</protein>
<feature type="coiled-coil region" evidence="1">
    <location>
        <begin position="108"/>
        <end position="142"/>
    </location>
</feature>
<evidence type="ECO:0000313" key="2">
    <source>
        <dbReference type="EMBL" id="KAK8835549.1"/>
    </source>
</evidence>
<comment type="caution">
    <text evidence="2">The sequence shown here is derived from an EMBL/GenBank/DDBJ whole genome shotgun (WGS) entry which is preliminary data.</text>
</comment>
<proteinExistence type="predicted"/>
<sequence length="142" mass="16920">MADNAKNSQNEELLDPSFCNYLLAQYEKNQAIEKSQNIDYLNTSEYQQFLSTFGNPAIQYYSSKIEQQERDLQLKCDLKMLEVLKRNNEELPLRRFHGFLSQKTFFDYVNAVRATEEIKQRIKEIQEENERLKEEIELLSHS</sequence>
<keyword evidence="3" id="KW-1185">Reference proteome</keyword>